<dbReference type="GO" id="GO:0030151">
    <property type="term" value="F:molybdenum ion binding"/>
    <property type="evidence" value="ECO:0007669"/>
    <property type="project" value="InterPro"/>
</dbReference>
<evidence type="ECO:0000313" key="2">
    <source>
        <dbReference type="EMBL" id="QTD45596.1"/>
    </source>
</evidence>
<accession>A0A975CIA2</accession>
<dbReference type="GO" id="GO:0030170">
    <property type="term" value="F:pyridoxal phosphate binding"/>
    <property type="evidence" value="ECO:0007669"/>
    <property type="project" value="InterPro"/>
</dbReference>
<dbReference type="RefSeq" id="WP_208009344.1">
    <property type="nucleotide sequence ID" value="NZ_CP071796.1"/>
</dbReference>
<dbReference type="EMBL" id="CP071796">
    <property type="protein sequence ID" value="QTD45596.1"/>
    <property type="molecule type" value="Genomic_DNA"/>
</dbReference>
<evidence type="ECO:0000259" key="1">
    <source>
        <dbReference type="PROSITE" id="PS51340"/>
    </source>
</evidence>
<dbReference type="GO" id="GO:0003824">
    <property type="term" value="F:catalytic activity"/>
    <property type="evidence" value="ECO:0007669"/>
    <property type="project" value="InterPro"/>
</dbReference>
<gene>
    <name evidence="2" type="ORF">J1M35_01330</name>
</gene>
<protein>
    <submittedName>
        <fullName evidence="2">MOSC domain-containing protein</fullName>
    </submittedName>
</protein>
<organism evidence="2 3">
    <name type="scientific">Ottowia testudinis</name>
    <dbReference type="NCBI Taxonomy" id="2816950"/>
    <lineage>
        <taxon>Bacteria</taxon>
        <taxon>Pseudomonadati</taxon>
        <taxon>Pseudomonadota</taxon>
        <taxon>Betaproteobacteria</taxon>
        <taxon>Burkholderiales</taxon>
        <taxon>Comamonadaceae</taxon>
        <taxon>Ottowia</taxon>
    </lineage>
</organism>
<dbReference type="PANTHER" id="PTHR30212">
    <property type="entry name" value="PROTEIN YIIM"/>
    <property type="match status" value="1"/>
</dbReference>
<dbReference type="PANTHER" id="PTHR30212:SF2">
    <property type="entry name" value="PROTEIN YIIM"/>
    <property type="match status" value="1"/>
</dbReference>
<evidence type="ECO:0000313" key="3">
    <source>
        <dbReference type="Proteomes" id="UP000663903"/>
    </source>
</evidence>
<dbReference type="AlphaFoldDB" id="A0A975CIA2"/>
<dbReference type="Proteomes" id="UP000663903">
    <property type="component" value="Chromosome"/>
</dbReference>
<feature type="domain" description="MOSC" evidence="1">
    <location>
        <begin position="30"/>
        <end position="174"/>
    </location>
</feature>
<reference evidence="2" key="1">
    <citation type="submission" date="2021-03" db="EMBL/GenBank/DDBJ databases">
        <title>Ottowia sp. 27C isolated from the cloaca of a Giant Asian pond turtle (Heosemys grandis).</title>
        <authorList>
            <person name="Spergser J."/>
            <person name="Busse H.-J."/>
        </authorList>
    </citation>
    <scope>NUCLEOTIDE SEQUENCE</scope>
    <source>
        <strain evidence="2">27C</strain>
    </source>
</reference>
<dbReference type="InterPro" id="IPR052353">
    <property type="entry name" value="Benzoxazolinone_Detox_Enz"/>
</dbReference>
<dbReference type="InterPro" id="IPR005302">
    <property type="entry name" value="MoCF_Sase_C"/>
</dbReference>
<dbReference type="Pfam" id="PF03473">
    <property type="entry name" value="MOSC"/>
    <property type="match status" value="1"/>
</dbReference>
<sequence length="196" mass="20711">MTARVLQVCVGAVRPLRVAGRTLLSGIGKAPVDGPVQAGPLGLAGDEQADLNVHGGLQKAVYAYPAEHLAFWQAARRERGVSLFDEALPPGFMGENLLVEGLLESDVWIGDELRAAGSSCVLRVTAPREPCGKWAAVMGFAEAGRLMVREARCGFYLAVDVPGPLQAGAALHVVPGRRGLSVAGAIRAKWARHRND</sequence>
<dbReference type="SUPFAM" id="SSF50800">
    <property type="entry name" value="PK beta-barrel domain-like"/>
    <property type="match status" value="1"/>
</dbReference>
<dbReference type="InterPro" id="IPR011037">
    <property type="entry name" value="Pyrv_Knase-like_insert_dom_sf"/>
</dbReference>
<dbReference type="Gene3D" id="2.40.33.20">
    <property type="entry name" value="PK beta-barrel domain-like"/>
    <property type="match status" value="1"/>
</dbReference>
<keyword evidence="3" id="KW-1185">Reference proteome</keyword>
<dbReference type="KEGG" id="otd:J1M35_01330"/>
<name>A0A975CIA2_9BURK</name>
<proteinExistence type="predicted"/>
<dbReference type="PROSITE" id="PS51340">
    <property type="entry name" value="MOSC"/>
    <property type="match status" value="1"/>
</dbReference>